<sequence>MPLFGSSNNNNNNTHNTLHRKGNMDARDGYNNSTVPGSGPAGTGEYYDDGMSGGTAYNDGNASARVGGGRHHHPMDAGAPGVGGLHNDPNAPPTAMNNTAGMGTTGRPSKHGATTGKIEKALGSLVGSESLKAKGLQKEQEAHAYKVQSAELSEAERLEAEALARRDRAVALGAHPDHRHLGGVGGTAAGGAGVGNAPGGVSGGPYV</sequence>
<dbReference type="AlphaFoldDB" id="A0AAD2HFQ3"/>
<gene>
    <name evidence="3" type="ORF">MYCIT1_LOCUS22237</name>
    <name evidence="2" type="ORF">MYCIT1_LOCUS522</name>
</gene>
<feature type="region of interest" description="Disordered" evidence="1">
    <location>
        <begin position="175"/>
        <end position="207"/>
    </location>
</feature>
<dbReference type="EMBL" id="CAVNYO010000007">
    <property type="protein sequence ID" value="CAK5262080.1"/>
    <property type="molecule type" value="Genomic_DNA"/>
</dbReference>
<evidence type="ECO:0000313" key="4">
    <source>
        <dbReference type="Proteomes" id="UP001295794"/>
    </source>
</evidence>
<feature type="compositionally biased region" description="Gly residues" evidence="1">
    <location>
        <begin position="182"/>
        <end position="207"/>
    </location>
</feature>
<evidence type="ECO:0000313" key="3">
    <source>
        <dbReference type="EMBL" id="CAK5274867.1"/>
    </source>
</evidence>
<feature type="region of interest" description="Disordered" evidence="1">
    <location>
        <begin position="1"/>
        <end position="114"/>
    </location>
</feature>
<dbReference type="EMBL" id="CAVNYO010000403">
    <property type="protein sequence ID" value="CAK5274867.1"/>
    <property type="molecule type" value="Genomic_DNA"/>
</dbReference>
<comment type="caution">
    <text evidence="3">The sequence shown here is derived from an EMBL/GenBank/DDBJ whole genome shotgun (WGS) entry which is preliminary data.</text>
</comment>
<proteinExistence type="predicted"/>
<evidence type="ECO:0000313" key="2">
    <source>
        <dbReference type="EMBL" id="CAK5262080.1"/>
    </source>
</evidence>
<protein>
    <submittedName>
        <fullName evidence="3">Uncharacterized protein</fullName>
    </submittedName>
</protein>
<name>A0AAD2HFQ3_9AGAR</name>
<evidence type="ECO:0000256" key="1">
    <source>
        <dbReference type="SAM" id="MobiDB-lite"/>
    </source>
</evidence>
<organism evidence="3 4">
    <name type="scientific">Mycena citricolor</name>
    <dbReference type="NCBI Taxonomy" id="2018698"/>
    <lineage>
        <taxon>Eukaryota</taxon>
        <taxon>Fungi</taxon>
        <taxon>Dikarya</taxon>
        <taxon>Basidiomycota</taxon>
        <taxon>Agaricomycotina</taxon>
        <taxon>Agaricomycetes</taxon>
        <taxon>Agaricomycetidae</taxon>
        <taxon>Agaricales</taxon>
        <taxon>Marasmiineae</taxon>
        <taxon>Mycenaceae</taxon>
        <taxon>Mycena</taxon>
    </lineage>
</organism>
<reference evidence="3" key="1">
    <citation type="submission" date="2023-11" db="EMBL/GenBank/DDBJ databases">
        <authorList>
            <person name="De Vega J J."/>
            <person name="De Vega J J."/>
        </authorList>
    </citation>
    <scope>NUCLEOTIDE SEQUENCE</scope>
</reference>
<keyword evidence="4" id="KW-1185">Reference proteome</keyword>
<accession>A0AAD2HFQ3</accession>
<dbReference type="Proteomes" id="UP001295794">
    <property type="component" value="Unassembled WGS sequence"/>
</dbReference>